<reference evidence="2" key="2">
    <citation type="submission" date="2020-07" db="EMBL/GenBank/DDBJ databases">
        <authorList>
            <person name="Vera ALvarez R."/>
            <person name="Arias-Moreno D.M."/>
            <person name="Jimenez-Jacinto V."/>
            <person name="Jimenez-Bremont J.F."/>
            <person name="Swaminathan K."/>
            <person name="Moose S.P."/>
            <person name="Guerrero-Gonzalez M.L."/>
            <person name="Marino-Ramirez L."/>
            <person name="Landsman D."/>
            <person name="Rodriguez-Kessler M."/>
            <person name="Delgado-Sanchez P."/>
        </authorList>
    </citation>
    <scope>NUCLEOTIDE SEQUENCE</scope>
    <source>
        <tissue evidence="2">Cladode</tissue>
    </source>
</reference>
<evidence type="ECO:0000313" key="2">
    <source>
        <dbReference type="EMBL" id="MBA4654298.1"/>
    </source>
</evidence>
<dbReference type="EMBL" id="GISG01182948">
    <property type="protein sequence ID" value="MBA4654298.1"/>
    <property type="molecule type" value="Transcribed_RNA"/>
</dbReference>
<proteinExistence type="predicted"/>
<protein>
    <recommendedName>
        <fullName evidence="1">Retrotransposon gag domain-containing protein</fullName>
    </recommendedName>
</protein>
<dbReference type="InterPro" id="IPR005162">
    <property type="entry name" value="Retrotrans_gag_dom"/>
</dbReference>
<reference evidence="2" key="1">
    <citation type="journal article" date="2013" name="J. Plant Res.">
        <title>Effect of fungi and light on seed germination of three Opuntia species from semiarid lands of central Mexico.</title>
        <authorList>
            <person name="Delgado-Sanchez P."/>
            <person name="Jimenez-Bremont J.F."/>
            <person name="Guerrero-Gonzalez Mde L."/>
            <person name="Flores J."/>
        </authorList>
    </citation>
    <scope>NUCLEOTIDE SEQUENCE</scope>
    <source>
        <tissue evidence="2">Cladode</tissue>
    </source>
</reference>
<dbReference type="PANTHER" id="PTHR37610:SF6">
    <property type="entry name" value="GAG-POLYPEPTIDE OF LTR COPIA-TYPE-RELATED"/>
    <property type="match status" value="1"/>
</dbReference>
<sequence>MNSVSEAISRSVLYVESAREIWLQLEKRFRLSNGSRKYRLNKDVYSIKQNGSSVSDYYTRIKGIWEELDSMVDLPKVSVANEEIAAFLRAFGRMQEQQKLF</sequence>
<accession>A0A7C8ZXR5</accession>
<feature type="domain" description="Retrotransposon gag" evidence="1">
    <location>
        <begin position="19"/>
        <end position="73"/>
    </location>
</feature>
<dbReference type="PANTHER" id="PTHR37610">
    <property type="entry name" value="CCHC-TYPE DOMAIN-CONTAINING PROTEIN"/>
    <property type="match status" value="1"/>
</dbReference>
<name>A0A7C8ZXR5_OPUST</name>
<dbReference type="Pfam" id="PF03732">
    <property type="entry name" value="Retrotrans_gag"/>
    <property type="match status" value="1"/>
</dbReference>
<dbReference type="AlphaFoldDB" id="A0A7C8ZXR5"/>
<organism evidence="2">
    <name type="scientific">Opuntia streptacantha</name>
    <name type="common">Prickly pear cactus</name>
    <name type="synonym">Opuntia cardona</name>
    <dbReference type="NCBI Taxonomy" id="393608"/>
    <lineage>
        <taxon>Eukaryota</taxon>
        <taxon>Viridiplantae</taxon>
        <taxon>Streptophyta</taxon>
        <taxon>Embryophyta</taxon>
        <taxon>Tracheophyta</taxon>
        <taxon>Spermatophyta</taxon>
        <taxon>Magnoliopsida</taxon>
        <taxon>eudicotyledons</taxon>
        <taxon>Gunneridae</taxon>
        <taxon>Pentapetalae</taxon>
        <taxon>Caryophyllales</taxon>
        <taxon>Cactineae</taxon>
        <taxon>Cactaceae</taxon>
        <taxon>Opuntioideae</taxon>
        <taxon>Opuntia</taxon>
    </lineage>
</organism>
<evidence type="ECO:0000259" key="1">
    <source>
        <dbReference type="Pfam" id="PF03732"/>
    </source>
</evidence>